<evidence type="ECO:0000256" key="6">
    <source>
        <dbReference type="ARBA" id="ARBA00023316"/>
    </source>
</evidence>
<evidence type="ECO:0000256" key="2">
    <source>
        <dbReference type="ARBA" id="ARBA00011901"/>
    </source>
</evidence>
<dbReference type="GO" id="GO:0030420">
    <property type="term" value="P:establishment of competence for transformation"/>
    <property type="evidence" value="ECO:0007669"/>
    <property type="project" value="UniProtKB-KW"/>
</dbReference>
<dbReference type="GO" id="GO:0030435">
    <property type="term" value="P:sporulation resulting in formation of a cellular spore"/>
    <property type="evidence" value="ECO:0007669"/>
    <property type="project" value="UniProtKB-KW"/>
</dbReference>
<dbReference type="Proteomes" id="UP000305095">
    <property type="component" value="Unassembled WGS sequence"/>
</dbReference>
<dbReference type="SMART" id="SM00644">
    <property type="entry name" value="Ami_2"/>
    <property type="match status" value="1"/>
</dbReference>
<dbReference type="GO" id="GO:0009253">
    <property type="term" value="P:peptidoglycan catabolic process"/>
    <property type="evidence" value="ECO:0007669"/>
    <property type="project" value="InterPro"/>
</dbReference>
<evidence type="ECO:0000313" key="8">
    <source>
        <dbReference type="EMBL" id="TKV80253.1"/>
    </source>
</evidence>
<dbReference type="EMBL" id="SZZP01000010">
    <property type="protein sequence ID" value="TKV80253.1"/>
    <property type="molecule type" value="Genomic_DNA"/>
</dbReference>
<dbReference type="InterPro" id="IPR036505">
    <property type="entry name" value="Amidase/PGRP_sf"/>
</dbReference>
<dbReference type="Gene3D" id="3.40.80.10">
    <property type="entry name" value="Peptidoglycan recognition protein-like"/>
    <property type="match status" value="1"/>
</dbReference>
<dbReference type="InterPro" id="IPR002502">
    <property type="entry name" value="Amidase_domain"/>
</dbReference>
<dbReference type="AlphaFoldDB" id="A0A4U6S0P8"/>
<evidence type="ECO:0000259" key="7">
    <source>
        <dbReference type="SMART" id="SM00644"/>
    </source>
</evidence>
<gene>
    <name evidence="8" type="ORF">FDV58_17650</name>
</gene>
<dbReference type="SUPFAM" id="SSF55846">
    <property type="entry name" value="N-acetylmuramoyl-L-alanine amidase-like"/>
    <property type="match status" value="1"/>
</dbReference>
<dbReference type="InterPro" id="IPR051206">
    <property type="entry name" value="NAMLAA_amidase_2"/>
</dbReference>
<dbReference type="PANTHER" id="PTHR30417:SF11">
    <property type="entry name" value="N-ACETYLMURAMOYL-L-ALANINE AMIDASE XLYA"/>
    <property type="match status" value="1"/>
</dbReference>
<feature type="domain" description="N-acetylmuramoyl-L-alanine amidase" evidence="7">
    <location>
        <begin position="21"/>
        <end position="151"/>
    </location>
</feature>
<dbReference type="Pfam" id="PF01510">
    <property type="entry name" value="Amidase_2"/>
    <property type="match status" value="1"/>
</dbReference>
<evidence type="ECO:0000256" key="3">
    <source>
        <dbReference type="ARBA" id="ARBA00022801"/>
    </source>
</evidence>
<keyword evidence="4" id="KW-0749">Sporulation</keyword>
<sequence>MNLDAAQLKLNIVQDYVPVGNSNRPGTRMTATSITIHNTDNESPGANAAAHARYMKGPDAQKRQVSWHFTVDDKYVYQSLPTNEVAWHAGARQGNETSIGIEICMNSDMRDPDACYDRAALLTAWLAYRLGIHVPSGVYQHHDWSGKNCPRVLRAKPDGWSNFLAKVQRSFKNLSPVDAPVISPPIDDHHDELVS</sequence>
<comment type="caution">
    <text evidence="8">The sequence shown here is derived from an EMBL/GenBank/DDBJ whole genome shotgun (WGS) entry which is preliminary data.</text>
</comment>
<dbReference type="GO" id="GO:0009254">
    <property type="term" value="P:peptidoglycan turnover"/>
    <property type="evidence" value="ECO:0007669"/>
    <property type="project" value="TreeGrafter"/>
</dbReference>
<keyword evidence="6" id="KW-0961">Cell wall biogenesis/degradation</keyword>
<organism evidence="8 9">
    <name type="scientific">Bradyrhizobium elkanii</name>
    <dbReference type="NCBI Taxonomy" id="29448"/>
    <lineage>
        <taxon>Bacteria</taxon>
        <taxon>Pseudomonadati</taxon>
        <taxon>Pseudomonadota</taxon>
        <taxon>Alphaproteobacteria</taxon>
        <taxon>Hyphomicrobiales</taxon>
        <taxon>Nitrobacteraceae</taxon>
        <taxon>Bradyrhizobium</taxon>
    </lineage>
</organism>
<evidence type="ECO:0000256" key="4">
    <source>
        <dbReference type="ARBA" id="ARBA00022969"/>
    </source>
</evidence>
<dbReference type="PANTHER" id="PTHR30417">
    <property type="entry name" value="N-ACETYLMURAMOYL-L-ALANINE AMIDASE AMID"/>
    <property type="match status" value="1"/>
</dbReference>
<dbReference type="GO" id="GO:0008745">
    <property type="term" value="F:N-acetylmuramoyl-L-alanine amidase activity"/>
    <property type="evidence" value="ECO:0007669"/>
    <property type="project" value="UniProtKB-EC"/>
</dbReference>
<dbReference type="GO" id="GO:0071555">
    <property type="term" value="P:cell wall organization"/>
    <property type="evidence" value="ECO:0007669"/>
    <property type="project" value="UniProtKB-KW"/>
</dbReference>
<reference evidence="8 9" key="1">
    <citation type="submission" date="2019-05" db="EMBL/GenBank/DDBJ databases">
        <title>Draft Genome of Bradyrhizobium elkanii strain SEMIA 938, Used in Commercial Inoculants for Lupinus spp. in Brazil.</title>
        <authorList>
            <person name="Hungria M."/>
            <person name="Delamuta J.R.M."/>
            <person name="Ribeiro R.A."/>
            <person name="Nogueira M.A."/>
        </authorList>
    </citation>
    <scope>NUCLEOTIDE SEQUENCE [LARGE SCALE GENOMIC DNA]</scope>
    <source>
        <strain evidence="8 9">Semia 938</strain>
    </source>
</reference>
<dbReference type="CDD" id="cd06583">
    <property type="entry name" value="PGRP"/>
    <property type="match status" value="1"/>
</dbReference>
<evidence type="ECO:0000256" key="5">
    <source>
        <dbReference type="ARBA" id="ARBA00023287"/>
    </source>
</evidence>
<protein>
    <recommendedName>
        <fullName evidence="2">N-acetylmuramoyl-L-alanine amidase</fullName>
        <ecNumber evidence="2">3.5.1.28</ecNumber>
    </recommendedName>
</protein>
<keyword evidence="5" id="KW-0178">Competence</keyword>
<evidence type="ECO:0000313" key="9">
    <source>
        <dbReference type="Proteomes" id="UP000305095"/>
    </source>
</evidence>
<proteinExistence type="predicted"/>
<name>A0A4U6S0P8_BRAEL</name>
<comment type="catalytic activity">
    <reaction evidence="1">
        <text>Hydrolyzes the link between N-acetylmuramoyl residues and L-amino acid residues in certain cell-wall glycopeptides.</text>
        <dbReference type="EC" id="3.5.1.28"/>
    </reaction>
</comment>
<accession>A0A4U6S0P8</accession>
<dbReference type="EC" id="3.5.1.28" evidence="2"/>
<keyword evidence="3" id="KW-0378">Hydrolase</keyword>
<evidence type="ECO:0000256" key="1">
    <source>
        <dbReference type="ARBA" id="ARBA00001561"/>
    </source>
</evidence>